<dbReference type="AlphaFoldDB" id="A0A1G4G8P1"/>
<keyword evidence="2" id="KW-1185">Reference proteome</keyword>
<evidence type="ECO:0000313" key="1">
    <source>
        <dbReference type="EMBL" id="SCM58858.1"/>
    </source>
</evidence>
<organism evidence="1 2">
    <name type="scientific">Petrimonas mucosa</name>
    <dbReference type="NCBI Taxonomy" id="1642646"/>
    <lineage>
        <taxon>Bacteria</taxon>
        <taxon>Pseudomonadati</taxon>
        <taxon>Bacteroidota</taxon>
        <taxon>Bacteroidia</taxon>
        <taxon>Bacteroidales</taxon>
        <taxon>Dysgonomonadaceae</taxon>
        <taxon>Petrimonas</taxon>
    </lineage>
</organism>
<name>A0A1G4G8P1_9BACT</name>
<sequence>MLTDTTKTQYRRFFYSDPSPYISEPFLGLVENKVERLYRLMDEEERSIGLILGLKDGTLYSPFSAPFGGFHYSHEHVLYSVVYDYLADLKTFIKGQGFDRVVITLPPNPYQKNMNAKFVNAFIRLGYNMSTPDIQNCINLKKFDGNWTKNTVGQNCRRAIKRQLTCSIVTDEASRRDAYDVIFRNRVEQERKIHMTLEDLLEVNEIIPVDFFLVKDKDGSNIGAGIFYRGHDKIVQGIFLGDDMEKRSLGIIDFLVMNIFEHYKSLDYDYIDLGISSMCGDPNVGLIRFKEIHNCETSLRFTFWWSPDNSQPFYLNHKI</sequence>
<dbReference type="Proteomes" id="UP000178485">
    <property type="component" value="Chromosome i"/>
</dbReference>
<accession>A0A1G4G8P1</accession>
<dbReference type="SUPFAM" id="SSF55729">
    <property type="entry name" value="Acyl-CoA N-acyltransferases (Nat)"/>
    <property type="match status" value="1"/>
</dbReference>
<dbReference type="EMBL" id="LT608328">
    <property type="protein sequence ID" value="SCM58858.1"/>
    <property type="molecule type" value="Genomic_DNA"/>
</dbReference>
<dbReference type="Gene3D" id="3.40.630.30">
    <property type="match status" value="1"/>
</dbReference>
<reference evidence="1 2" key="1">
    <citation type="submission" date="2016-08" db="EMBL/GenBank/DDBJ databases">
        <authorList>
            <person name="Seilhamer J.J."/>
        </authorList>
    </citation>
    <scope>NUCLEOTIDE SEQUENCE [LARGE SCALE GENOMIC DNA]</scope>
    <source>
        <strain evidence="1">ING2-E5A</strain>
    </source>
</reference>
<evidence type="ECO:0000313" key="2">
    <source>
        <dbReference type="Proteomes" id="UP000178485"/>
    </source>
</evidence>
<evidence type="ECO:0008006" key="3">
    <source>
        <dbReference type="Google" id="ProtNLM"/>
    </source>
</evidence>
<proteinExistence type="predicted"/>
<gene>
    <name evidence="1" type="ORF">ING2E5A_2042</name>
</gene>
<dbReference type="InterPro" id="IPR016181">
    <property type="entry name" value="Acyl_CoA_acyltransferase"/>
</dbReference>
<protein>
    <recommendedName>
        <fullName evidence="3">BioF2-like acetyltransferase domain-containing protein</fullName>
    </recommendedName>
</protein>
<dbReference type="KEGG" id="pmuc:ING2E5A_2042"/>
<dbReference type="STRING" id="1642646.ING2E5A_2042"/>